<evidence type="ECO:0000313" key="3">
    <source>
        <dbReference type="EMBL" id="SPC06344.1"/>
    </source>
</evidence>
<reference evidence="4" key="1">
    <citation type="submission" date="2018-01" db="EMBL/GenBank/DDBJ databases">
        <authorList>
            <person name="Gaut B.S."/>
            <person name="Morton B.R."/>
            <person name="Clegg M.T."/>
            <person name="Duvall M.R."/>
        </authorList>
    </citation>
    <scope>NUCLEOTIDE SEQUENCE [LARGE SCALE GENOMIC DNA]</scope>
</reference>
<gene>
    <name evidence="3" type="ORF">CO2235_U530003</name>
</gene>
<dbReference type="Pfam" id="PF02538">
    <property type="entry name" value="Hydantoinase_B"/>
    <property type="match status" value="1"/>
</dbReference>
<accession>A0A375FQL4</accession>
<dbReference type="EC" id="3.5.2.14" evidence="3"/>
<sequence>MATCLSCSLPPHPPHPPHTPPLPMQTRNSIPPPRSPSMPSETHATAAEIEALSDPIGMEVFSNRLLSITEDMNNTLVRASFSTNIKERKDCSVALFDAAGRLVAQGTQIPLHLGSLNGAIEAVLAQFPAGSIRDGDVFICNDPYLANGSHLPDINIVTPVFWDGTLRFFTANIAHHSDVGGAVPGSIAGTLRSIFEEGVRIPACRIVDAGKPNDDLLRLVCCNTRDPEERMLDLRVQIATNARGADAVRGLIRQMGLEEVLRCVEDVIRYTRRRLMNRVAELREGTYTFSSYLDDDGLGGDPVPICVTLTVAGGRLHLDFEGSGKQARGAMNLPINALRATAYYAVKALLDPELVPNAGMFAPITVTAPRGTITNPEPPAAVGARSITAQKVAGAIFGAFRGLLPAEKMMASGNDSCPAIVFSGRLRQRDGHFVYLETIGGGSGARYDGDGMDAVHVHMTNTSNLPVEALEHEYPLRMDEYAMIPDSGGAGRTRGGLGIAKQIRALTPGIVFSARSDSHTVGIPAGVDGGHDGRRARLVRNYGTGQATELFSKTANIELAEGESVRIETPGGGGYGDPAQRPAHALARDLRDGKVTPAVARVQYPGYSED</sequence>
<comment type="caution">
    <text evidence="3">The sequence shown here is derived from an EMBL/GenBank/DDBJ whole genome shotgun (WGS) entry which is preliminary data.</text>
</comment>
<name>A0A375FQL4_9BURK</name>
<dbReference type="GO" id="GO:0006749">
    <property type="term" value="P:glutathione metabolic process"/>
    <property type="evidence" value="ECO:0007669"/>
    <property type="project" value="TreeGrafter"/>
</dbReference>
<keyword evidence="3" id="KW-0378">Hydrolase</keyword>
<dbReference type="InterPro" id="IPR003692">
    <property type="entry name" value="Hydantoinase_B"/>
</dbReference>
<dbReference type="PANTHER" id="PTHR11365:SF23">
    <property type="entry name" value="HYPOTHETICAL 5-OXOPROLINASE (EUROFUNG)-RELATED"/>
    <property type="match status" value="1"/>
</dbReference>
<dbReference type="AlphaFoldDB" id="A0A375FQL4"/>
<dbReference type="GO" id="GO:0047423">
    <property type="term" value="F:N-methylhydantoinase (ATP-hydrolyzing) activity"/>
    <property type="evidence" value="ECO:0007669"/>
    <property type="project" value="UniProtKB-EC"/>
</dbReference>
<dbReference type="GO" id="GO:0005829">
    <property type="term" value="C:cytosol"/>
    <property type="evidence" value="ECO:0007669"/>
    <property type="project" value="TreeGrafter"/>
</dbReference>
<proteinExistence type="predicted"/>
<protein>
    <submittedName>
        <fullName evidence="3">N-methylhydantoinase B</fullName>
        <ecNumber evidence="3">3.5.2.14</ecNumber>
    </submittedName>
</protein>
<evidence type="ECO:0000313" key="4">
    <source>
        <dbReference type="Proteomes" id="UP000256862"/>
    </source>
</evidence>
<feature type="compositionally biased region" description="Pro residues" evidence="1">
    <location>
        <begin position="10"/>
        <end position="23"/>
    </location>
</feature>
<dbReference type="InterPro" id="IPR045079">
    <property type="entry name" value="Oxoprolinase-like"/>
</dbReference>
<feature type="region of interest" description="Disordered" evidence="1">
    <location>
        <begin position="1"/>
        <end position="42"/>
    </location>
</feature>
<evidence type="ECO:0000256" key="1">
    <source>
        <dbReference type="SAM" id="MobiDB-lite"/>
    </source>
</evidence>
<dbReference type="PANTHER" id="PTHR11365">
    <property type="entry name" value="5-OXOPROLINASE RELATED"/>
    <property type="match status" value="1"/>
</dbReference>
<dbReference type="EMBL" id="OGUS01000058">
    <property type="protein sequence ID" value="SPC06344.1"/>
    <property type="molecule type" value="Genomic_DNA"/>
</dbReference>
<feature type="domain" description="Hydantoinase B/oxoprolinase" evidence="2">
    <location>
        <begin position="54"/>
        <end position="578"/>
    </location>
</feature>
<organism evidence="3 4">
    <name type="scientific">Cupriavidus oxalaticus</name>
    <dbReference type="NCBI Taxonomy" id="96344"/>
    <lineage>
        <taxon>Bacteria</taxon>
        <taxon>Pseudomonadati</taxon>
        <taxon>Pseudomonadota</taxon>
        <taxon>Betaproteobacteria</taxon>
        <taxon>Burkholderiales</taxon>
        <taxon>Burkholderiaceae</taxon>
        <taxon>Cupriavidus</taxon>
    </lineage>
</organism>
<evidence type="ECO:0000259" key="2">
    <source>
        <dbReference type="Pfam" id="PF02538"/>
    </source>
</evidence>
<dbReference type="Proteomes" id="UP000256862">
    <property type="component" value="Unassembled WGS sequence"/>
</dbReference>
<dbReference type="GO" id="GO:0017168">
    <property type="term" value="F:5-oxoprolinase (ATP-hydrolyzing) activity"/>
    <property type="evidence" value="ECO:0007669"/>
    <property type="project" value="TreeGrafter"/>
</dbReference>